<comment type="subcellular location">
    <subcellularLocation>
        <location evidence="2">Nucleus</location>
    </subcellularLocation>
</comment>
<dbReference type="GO" id="GO:0008380">
    <property type="term" value="P:RNA splicing"/>
    <property type="evidence" value="ECO:0007669"/>
    <property type="project" value="UniProtKB-KW"/>
</dbReference>
<evidence type="ECO:0000313" key="13">
    <source>
        <dbReference type="Proteomes" id="UP000298663"/>
    </source>
</evidence>
<accession>A0A4U5P922</accession>
<evidence type="ECO:0000259" key="11">
    <source>
        <dbReference type="Pfam" id="PF08648"/>
    </source>
</evidence>
<evidence type="ECO:0000256" key="1">
    <source>
        <dbReference type="ARBA" id="ARBA00003632"/>
    </source>
</evidence>
<dbReference type="Pfam" id="PF08648">
    <property type="entry name" value="SNRNP27"/>
    <property type="match status" value="1"/>
</dbReference>
<protein>
    <recommendedName>
        <fullName evidence="5">U4/U6.U5 small nuclear ribonucleoprotein 27 kDa protein</fullName>
    </recommendedName>
    <alternativeName>
        <fullName evidence="9">U4/U6.U5 tri-snRNP-associated protein 3</fullName>
    </alternativeName>
</protein>
<dbReference type="OrthoDB" id="21368at2759"/>
<evidence type="ECO:0000256" key="10">
    <source>
        <dbReference type="SAM" id="MobiDB-lite"/>
    </source>
</evidence>
<evidence type="ECO:0000256" key="9">
    <source>
        <dbReference type="ARBA" id="ARBA00031864"/>
    </source>
</evidence>
<dbReference type="AlphaFoldDB" id="A0A4U5P922"/>
<keyword evidence="7" id="KW-0508">mRNA splicing</keyword>
<evidence type="ECO:0000256" key="6">
    <source>
        <dbReference type="ARBA" id="ARBA00022664"/>
    </source>
</evidence>
<gene>
    <name evidence="12" type="ORF">L596_007362</name>
</gene>
<keyword evidence="6" id="KW-0507">mRNA processing</keyword>
<dbReference type="GO" id="GO:0006397">
    <property type="term" value="P:mRNA processing"/>
    <property type="evidence" value="ECO:0007669"/>
    <property type="project" value="UniProtKB-KW"/>
</dbReference>
<comment type="caution">
    <text evidence="12">The sequence shown here is derived from an EMBL/GenBank/DDBJ whole genome shotgun (WGS) entry which is preliminary data.</text>
</comment>
<keyword evidence="13" id="KW-1185">Reference proteome</keyword>
<evidence type="ECO:0000256" key="5">
    <source>
        <dbReference type="ARBA" id="ARBA00014357"/>
    </source>
</evidence>
<dbReference type="PANTHER" id="PTHR31077">
    <property type="entry name" value="U4/U6.U5 SMALL NUCLEAR RIBONUCLEOPROTEIN 27 KDA PROTEIN"/>
    <property type="match status" value="1"/>
</dbReference>
<evidence type="ECO:0000256" key="8">
    <source>
        <dbReference type="ARBA" id="ARBA00023242"/>
    </source>
</evidence>
<dbReference type="GO" id="GO:0071011">
    <property type="term" value="C:precatalytic spliceosome"/>
    <property type="evidence" value="ECO:0007669"/>
    <property type="project" value="TreeGrafter"/>
</dbReference>
<feature type="domain" description="U4/U6.U5 small nuclear ribonucleoprotein 27kDa protein" evidence="11">
    <location>
        <begin position="126"/>
        <end position="178"/>
    </location>
</feature>
<evidence type="ECO:0000256" key="4">
    <source>
        <dbReference type="ARBA" id="ARBA00011825"/>
    </source>
</evidence>
<evidence type="ECO:0000256" key="7">
    <source>
        <dbReference type="ARBA" id="ARBA00023187"/>
    </source>
</evidence>
<sequence length="180" mass="21436">MGRDRSRSPRERGNGRRHSRSPAGRRDHRRSRSPLDRDRRNRKEVDQRRRSRSPLERDYRHSPERRRSPDREQRRRSRSPDRKGDRHRRDSPDRYRKLDESESSSKKRNGGSNSQKIDLDSLGAVDEEMQKMMGFGGFNTSKNKKVQGNCDGVAQINKPRRYRQYMNRKGGFNRPLDYVA</sequence>
<dbReference type="STRING" id="34508.A0A4U5P922"/>
<keyword evidence="8" id="KW-0539">Nucleus</keyword>
<evidence type="ECO:0000256" key="3">
    <source>
        <dbReference type="ARBA" id="ARBA00008218"/>
    </source>
</evidence>
<dbReference type="EMBL" id="AZBU02000002">
    <property type="protein sequence ID" value="TKR92782.1"/>
    <property type="molecule type" value="Genomic_DNA"/>
</dbReference>
<feature type="region of interest" description="Disordered" evidence="10">
    <location>
        <begin position="1"/>
        <end position="121"/>
    </location>
</feature>
<reference evidence="12 13" key="2">
    <citation type="journal article" date="2019" name="G3 (Bethesda)">
        <title>Hybrid Assembly of the Genome of the Entomopathogenic Nematode Steinernema carpocapsae Identifies the X-Chromosome.</title>
        <authorList>
            <person name="Serra L."/>
            <person name="Macchietto M."/>
            <person name="Macias-Munoz A."/>
            <person name="McGill C.J."/>
            <person name="Rodriguez I.M."/>
            <person name="Rodriguez B."/>
            <person name="Murad R."/>
            <person name="Mortazavi A."/>
        </authorList>
    </citation>
    <scope>NUCLEOTIDE SEQUENCE [LARGE SCALE GENOMIC DNA]</scope>
    <source>
        <strain evidence="12 13">ALL</strain>
    </source>
</reference>
<reference evidence="12 13" key="1">
    <citation type="journal article" date="2015" name="Genome Biol.">
        <title>Comparative genomics of Steinernema reveals deeply conserved gene regulatory networks.</title>
        <authorList>
            <person name="Dillman A.R."/>
            <person name="Macchietto M."/>
            <person name="Porter C.F."/>
            <person name="Rogers A."/>
            <person name="Williams B."/>
            <person name="Antoshechkin I."/>
            <person name="Lee M.M."/>
            <person name="Goodwin Z."/>
            <person name="Lu X."/>
            <person name="Lewis E.E."/>
            <person name="Goodrich-Blair H."/>
            <person name="Stock S.P."/>
            <person name="Adams B.J."/>
            <person name="Sternberg P.W."/>
            <person name="Mortazavi A."/>
        </authorList>
    </citation>
    <scope>NUCLEOTIDE SEQUENCE [LARGE SCALE GENOMIC DNA]</scope>
    <source>
        <strain evidence="12 13">ALL</strain>
    </source>
</reference>
<comment type="function">
    <text evidence="1">May play a role in mRNA splicing.</text>
</comment>
<organism evidence="12 13">
    <name type="scientific">Steinernema carpocapsae</name>
    <name type="common">Entomopathogenic nematode</name>
    <dbReference type="NCBI Taxonomy" id="34508"/>
    <lineage>
        <taxon>Eukaryota</taxon>
        <taxon>Metazoa</taxon>
        <taxon>Ecdysozoa</taxon>
        <taxon>Nematoda</taxon>
        <taxon>Chromadorea</taxon>
        <taxon>Rhabditida</taxon>
        <taxon>Tylenchina</taxon>
        <taxon>Panagrolaimomorpha</taxon>
        <taxon>Strongyloidoidea</taxon>
        <taxon>Steinernematidae</taxon>
        <taxon>Steinernema</taxon>
    </lineage>
</organism>
<comment type="subunit">
    <text evidence="4">Part of a tri-snRNP complex.</text>
</comment>
<name>A0A4U5P922_STECR</name>
<feature type="compositionally biased region" description="Basic and acidic residues" evidence="10">
    <location>
        <begin position="1"/>
        <end position="14"/>
    </location>
</feature>
<evidence type="ECO:0000313" key="12">
    <source>
        <dbReference type="EMBL" id="TKR92782.1"/>
    </source>
</evidence>
<dbReference type="Proteomes" id="UP000298663">
    <property type="component" value="Unassembled WGS sequence"/>
</dbReference>
<feature type="region of interest" description="Disordered" evidence="10">
    <location>
        <begin position="135"/>
        <end position="155"/>
    </location>
</feature>
<proteinExistence type="inferred from homology"/>
<dbReference type="PANTHER" id="PTHR31077:SF1">
    <property type="entry name" value="U4_U6.U5 SMALL NUCLEAR RIBONUCLEOPROTEIN 27 KDA PROTEIN"/>
    <property type="match status" value="1"/>
</dbReference>
<dbReference type="InterPro" id="IPR013957">
    <property type="entry name" value="SNRNP27"/>
</dbReference>
<comment type="similarity">
    <text evidence="3">Belongs to the SNUT3 family.</text>
</comment>
<evidence type="ECO:0000256" key="2">
    <source>
        <dbReference type="ARBA" id="ARBA00004123"/>
    </source>
</evidence>
<feature type="compositionally biased region" description="Basic and acidic residues" evidence="10">
    <location>
        <begin position="33"/>
        <end position="105"/>
    </location>
</feature>